<sequence length="522" mass="59467">MSGKISSEEFTLPCWVTTVSFYSCIAATVIIFMSILLHLLNYRKPFQQRLMIRIQLIVPLFALSCYSMLVDSESKINRLVLEPVREIYEAFVIYTFFSLLTDMLGGERSIIITTSGRKPVDHPGSLKYIFPPIDISDSTSFLVIKRGILQYVWLKPLICLGTMFTELLGVYNVNNMGAESIYLWLMVLYNLSVSVSLYCLAIFWKILWDDLKPFNPVGKFLCVKLIIFASYWQGVLLAILNYFHVLPGSGDTSKNNSNIGISIQNALLCVELIAFAIGHWLSFSYKPFTLEYIPNSRLSFYHAVRDMVGIKDLIQDFKLTYYGDYYKDFKTFDSVNALIHHPSSKARMKKINQGLRYHYDGKQKYWLPLSVDNRSIVENATIGDEILGAPSINSFGTSTLGIVSNSPKNLASPESSPELSPTEELGSFSIAASLNNDEFNYDNEMLDDDEALYHAAYQEINNYRLDQSEIKRLINYPVVDNVIDSHRYGYKVKKLREHRKSSVERGRSIQRGGHSTNYGSIV</sequence>
<accession>G3B8L2</accession>
<feature type="transmembrane region" description="Helical" evidence="6">
    <location>
        <begin position="183"/>
        <end position="208"/>
    </location>
</feature>
<feature type="transmembrane region" description="Helical" evidence="6">
    <location>
        <begin position="52"/>
        <end position="70"/>
    </location>
</feature>
<dbReference type="SMART" id="SM01417">
    <property type="entry name" value="Solute_trans_a"/>
    <property type="match status" value="1"/>
</dbReference>
<evidence type="ECO:0000256" key="6">
    <source>
        <dbReference type="SAM" id="Phobius"/>
    </source>
</evidence>
<evidence type="ECO:0000256" key="3">
    <source>
        <dbReference type="ARBA" id="ARBA00022989"/>
    </source>
</evidence>
<keyword evidence="8" id="KW-1185">Reference proteome</keyword>
<proteinExistence type="predicted"/>
<evidence type="ECO:0000256" key="2">
    <source>
        <dbReference type="ARBA" id="ARBA00022692"/>
    </source>
</evidence>
<reference evidence="7 8" key="1">
    <citation type="journal article" date="2011" name="Proc. Natl. Acad. Sci. U.S.A.">
        <title>Comparative genomics of xylose-fermenting fungi for enhanced biofuel production.</title>
        <authorList>
            <person name="Wohlbach D.J."/>
            <person name="Kuo A."/>
            <person name="Sato T.K."/>
            <person name="Potts K.M."/>
            <person name="Salamov A.A."/>
            <person name="LaButti K.M."/>
            <person name="Sun H."/>
            <person name="Clum A."/>
            <person name="Pangilinan J.L."/>
            <person name="Lindquist E.A."/>
            <person name="Lucas S."/>
            <person name="Lapidus A."/>
            <person name="Jin M."/>
            <person name="Gunawan C."/>
            <person name="Balan V."/>
            <person name="Dale B.E."/>
            <person name="Jeffries T.W."/>
            <person name="Zinkel R."/>
            <person name="Barry K.W."/>
            <person name="Grigoriev I.V."/>
            <person name="Gasch A.P."/>
        </authorList>
    </citation>
    <scope>NUCLEOTIDE SEQUENCE [LARGE SCALE GENOMIC DNA]</scope>
    <source>
        <strain evidence="8">ATCC 10573 / BCRC 21748 / CBS 615 / JCM 9827 / NBRC 10315 / NRRL Y-1498 / VKM Y-70</strain>
    </source>
</reference>
<dbReference type="AlphaFoldDB" id="G3B8L2"/>
<keyword evidence="3 6" id="KW-1133">Transmembrane helix</keyword>
<feature type="transmembrane region" description="Helical" evidence="6">
    <location>
        <begin position="90"/>
        <end position="111"/>
    </location>
</feature>
<evidence type="ECO:0000313" key="8">
    <source>
        <dbReference type="Proteomes" id="UP000000707"/>
    </source>
</evidence>
<feature type="compositionally biased region" description="Polar residues" evidence="5">
    <location>
        <begin position="513"/>
        <end position="522"/>
    </location>
</feature>
<dbReference type="InterPro" id="IPR005178">
    <property type="entry name" value="Ostalpha/TMEM184C"/>
</dbReference>
<feature type="transmembrane region" description="Helical" evidence="6">
    <location>
        <begin position="220"/>
        <end position="243"/>
    </location>
</feature>
<dbReference type="PROSITE" id="PS51257">
    <property type="entry name" value="PROKAR_LIPOPROTEIN"/>
    <property type="match status" value="1"/>
</dbReference>
<dbReference type="Proteomes" id="UP000000707">
    <property type="component" value="Unassembled WGS sequence"/>
</dbReference>
<dbReference type="Pfam" id="PF03619">
    <property type="entry name" value="Solute_trans_a"/>
    <property type="match status" value="1"/>
</dbReference>
<feature type="transmembrane region" description="Helical" evidence="6">
    <location>
        <begin position="20"/>
        <end position="40"/>
    </location>
</feature>
<evidence type="ECO:0000313" key="7">
    <source>
        <dbReference type="EMBL" id="EGV61762.1"/>
    </source>
</evidence>
<comment type="subcellular location">
    <subcellularLocation>
        <location evidence="1">Membrane</location>
        <topology evidence="1">Multi-pass membrane protein</topology>
    </subcellularLocation>
</comment>
<feature type="transmembrane region" description="Helical" evidence="6">
    <location>
        <begin position="263"/>
        <end position="283"/>
    </location>
</feature>
<evidence type="ECO:0008006" key="9">
    <source>
        <dbReference type="Google" id="ProtNLM"/>
    </source>
</evidence>
<dbReference type="HOGENOM" id="CLU_012923_4_3_1"/>
<feature type="region of interest" description="Disordered" evidence="5">
    <location>
        <begin position="499"/>
        <end position="522"/>
    </location>
</feature>
<dbReference type="EMBL" id="GL996527">
    <property type="protein sequence ID" value="EGV61762.1"/>
    <property type="molecule type" value="Genomic_DNA"/>
</dbReference>
<dbReference type="GO" id="GO:0016020">
    <property type="term" value="C:membrane"/>
    <property type="evidence" value="ECO:0007669"/>
    <property type="project" value="UniProtKB-SubCell"/>
</dbReference>
<gene>
    <name evidence="7" type="ORF">CANTEDRAFT_124861</name>
</gene>
<keyword evidence="4 6" id="KW-0472">Membrane</keyword>
<evidence type="ECO:0000256" key="1">
    <source>
        <dbReference type="ARBA" id="ARBA00004141"/>
    </source>
</evidence>
<protein>
    <recommendedName>
        <fullName evidence="9">DUF300-domain-containing protein</fullName>
    </recommendedName>
</protein>
<evidence type="ECO:0000256" key="5">
    <source>
        <dbReference type="SAM" id="MobiDB-lite"/>
    </source>
</evidence>
<organism evidence="8">
    <name type="scientific">Candida tenuis (strain ATCC 10573 / BCRC 21748 / CBS 615 / JCM 9827 / NBRC 10315 / NRRL Y-1498 / VKM Y-70)</name>
    <name type="common">Yeast</name>
    <name type="synonym">Yamadazyma tenuis</name>
    <dbReference type="NCBI Taxonomy" id="590646"/>
    <lineage>
        <taxon>Eukaryota</taxon>
        <taxon>Fungi</taxon>
        <taxon>Dikarya</taxon>
        <taxon>Ascomycota</taxon>
        <taxon>Saccharomycotina</taxon>
        <taxon>Pichiomycetes</taxon>
        <taxon>Debaryomycetaceae</taxon>
        <taxon>Yamadazyma</taxon>
    </lineage>
</organism>
<dbReference type="STRING" id="590646.G3B8L2"/>
<dbReference type="eggNOG" id="KOG2641">
    <property type="taxonomic scope" value="Eukaryota"/>
</dbReference>
<name>G3B8L2_CANTC</name>
<feature type="transmembrane region" description="Helical" evidence="6">
    <location>
        <begin position="152"/>
        <end position="171"/>
    </location>
</feature>
<dbReference type="PANTHER" id="PTHR23423">
    <property type="entry name" value="ORGANIC SOLUTE TRANSPORTER-RELATED"/>
    <property type="match status" value="1"/>
</dbReference>
<evidence type="ECO:0000256" key="4">
    <source>
        <dbReference type="ARBA" id="ARBA00023136"/>
    </source>
</evidence>
<keyword evidence="2 6" id="KW-0812">Transmembrane</keyword>
<dbReference type="OrthoDB" id="5348404at2759"/>